<dbReference type="SUPFAM" id="SSF48371">
    <property type="entry name" value="ARM repeat"/>
    <property type="match status" value="1"/>
</dbReference>
<evidence type="ECO:0000256" key="3">
    <source>
        <dbReference type="ARBA" id="ARBA00023242"/>
    </source>
</evidence>
<comment type="similarity">
    <text evidence="2">Belongs to the NOC2 family.</text>
</comment>
<organism evidence="5 6">
    <name type="scientific">Acrasis kona</name>
    <dbReference type="NCBI Taxonomy" id="1008807"/>
    <lineage>
        <taxon>Eukaryota</taxon>
        <taxon>Discoba</taxon>
        <taxon>Heterolobosea</taxon>
        <taxon>Tetramitia</taxon>
        <taxon>Eutetramitia</taxon>
        <taxon>Acrasidae</taxon>
        <taxon>Acrasis</taxon>
    </lineage>
</organism>
<keyword evidence="3" id="KW-0539">Nucleus</keyword>
<keyword evidence="6" id="KW-1185">Reference proteome</keyword>
<dbReference type="Pfam" id="PF03715">
    <property type="entry name" value="Noc2"/>
    <property type="match status" value="1"/>
</dbReference>
<feature type="region of interest" description="Disordered" evidence="4">
    <location>
        <begin position="24"/>
        <end position="179"/>
    </location>
</feature>
<feature type="compositionally biased region" description="Acidic residues" evidence="4">
    <location>
        <begin position="713"/>
        <end position="733"/>
    </location>
</feature>
<evidence type="ECO:0000256" key="2">
    <source>
        <dbReference type="ARBA" id="ARBA00005907"/>
    </source>
</evidence>
<feature type="compositionally biased region" description="Basic and acidic residues" evidence="4">
    <location>
        <begin position="702"/>
        <end position="712"/>
    </location>
</feature>
<dbReference type="EMBL" id="JAOPGA020001506">
    <property type="protein sequence ID" value="KAL0489033.1"/>
    <property type="molecule type" value="Genomic_DNA"/>
</dbReference>
<comment type="caution">
    <text evidence="5">The sequence shown here is derived from an EMBL/GenBank/DDBJ whole genome shotgun (WGS) entry which is preliminary data.</text>
</comment>
<feature type="compositionally biased region" description="Acidic residues" evidence="4">
    <location>
        <begin position="154"/>
        <end position="172"/>
    </location>
</feature>
<dbReference type="GO" id="GO:0005654">
    <property type="term" value="C:nucleoplasm"/>
    <property type="evidence" value="ECO:0007669"/>
    <property type="project" value="TreeGrafter"/>
</dbReference>
<evidence type="ECO:0000256" key="4">
    <source>
        <dbReference type="SAM" id="MobiDB-lite"/>
    </source>
</evidence>
<comment type="subcellular location">
    <subcellularLocation>
        <location evidence="1">Nucleus</location>
    </subcellularLocation>
</comment>
<feature type="region of interest" description="Disordered" evidence="4">
    <location>
        <begin position="702"/>
        <end position="782"/>
    </location>
</feature>
<evidence type="ECO:0000313" key="6">
    <source>
        <dbReference type="Proteomes" id="UP001431209"/>
    </source>
</evidence>
<feature type="region of interest" description="Disordered" evidence="4">
    <location>
        <begin position="218"/>
        <end position="255"/>
    </location>
</feature>
<dbReference type="Proteomes" id="UP001431209">
    <property type="component" value="Unassembled WGS sequence"/>
</dbReference>
<evidence type="ECO:0000313" key="5">
    <source>
        <dbReference type="EMBL" id="KAL0489033.1"/>
    </source>
</evidence>
<feature type="compositionally biased region" description="Basic and acidic residues" evidence="4">
    <location>
        <begin position="31"/>
        <end position="43"/>
    </location>
</feature>
<dbReference type="AlphaFoldDB" id="A0AAW2ZGQ5"/>
<dbReference type="PANTHER" id="PTHR12687:SF4">
    <property type="entry name" value="NUCLEOLAR COMPLEX PROTEIN 2 HOMOLOG"/>
    <property type="match status" value="1"/>
</dbReference>
<feature type="compositionally biased region" description="Basic and acidic residues" evidence="4">
    <location>
        <begin position="742"/>
        <end position="752"/>
    </location>
</feature>
<dbReference type="InterPro" id="IPR005343">
    <property type="entry name" value="Noc2"/>
</dbReference>
<reference evidence="5 6" key="1">
    <citation type="submission" date="2024-03" db="EMBL/GenBank/DDBJ databases">
        <title>The Acrasis kona genome and developmental transcriptomes reveal deep origins of eukaryotic multicellular pathways.</title>
        <authorList>
            <person name="Sheikh S."/>
            <person name="Fu C.-J."/>
            <person name="Brown M.W."/>
            <person name="Baldauf S.L."/>
        </authorList>
    </citation>
    <scope>NUCLEOTIDE SEQUENCE [LARGE SCALE GENOMIC DNA]</scope>
    <source>
        <strain evidence="5 6">ATCC MYA-3509</strain>
    </source>
</reference>
<evidence type="ECO:0000256" key="1">
    <source>
        <dbReference type="ARBA" id="ARBA00004123"/>
    </source>
</evidence>
<dbReference type="GO" id="GO:0005730">
    <property type="term" value="C:nucleolus"/>
    <property type="evidence" value="ECO:0007669"/>
    <property type="project" value="TreeGrafter"/>
</dbReference>
<sequence>MKPKKSTKRFNKNTKLRAAVVKGRRIKKSKNHEEKIKNQKILEEDMSDHEEEENENVQSLGAVTSEEVANFFSSLSKEELSDDEDEINELVADVDDPETLETRKEESDSESDQESAAAKIEQKLENGDVGDDSDDEEQDEEDDDSEEFVKPEGIDDVEEEEEEEETKEEDEPQDGRIKVTKQQIASWVNDMRKSNSLKSLKRMLLAFYSAAHMNDENIPKSRAKLKKSDDDDDDDQDDVDKQSKRRKKKSEHVVNSPYSIPNNAIYMRTVIACLKYSPSVLQHHSKFDPENKRIPSKDGSGWKKVAVCIKSLLKTLLHLINYTVSKDLLSYILLYAEKLLPYFGNYTHQSRHLLKCMLNCLNNEKEIIRYQSFVNIRIMAQLYPYPFVDLTLKGAYFTLVQNAHLYNPSNYAIIDFLKNTVVELCRVDFKTSYQHAFVYIRELAIKLRRALEPKKQSYVECYNWKFMSSLDTWVRAVGQYPGENEFKDLIYPLIQIVLGTIQVHKQAKHFSVIIKCLDMLNTLARSIGHLYIPIMPVALDLLESPQIYSVPKHMSNVPVDFEFKLSTKKQQIQTKEFNSRVMDDLIFVIYDHLSLHSRSIAFPEISFPAQHYLKKYANVHSKSLHASQQKKIVTLLNRIKESCEFCMSKRSTSDSITPSTMSNDLSKVRNFLDESVETPLEKYYKSEKQERDVALVQRIESRVQSESKKNEEIDSDDDEEEEEGGDDEEEEEEMVSKKKSKKDQVGKKRERVEEEEEEKEPVKKVKKSKKSDTVKPFSMDEF</sequence>
<proteinExistence type="inferred from homology"/>
<accession>A0AAW2ZGQ5</accession>
<name>A0AAW2ZGQ5_9EUKA</name>
<feature type="compositionally biased region" description="Acidic residues" evidence="4">
    <location>
        <begin position="128"/>
        <end position="146"/>
    </location>
</feature>
<dbReference type="GO" id="GO:0030691">
    <property type="term" value="C:Noc2p-Noc3p complex"/>
    <property type="evidence" value="ECO:0007669"/>
    <property type="project" value="TreeGrafter"/>
</dbReference>
<feature type="compositionally biased region" description="Acidic residues" evidence="4">
    <location>
        <begin position="44"/>
        <end position="55"/>
    </location>
</feature>
<feature type="compositionally biased region" description="Acidic residues" evidence="4">
    <location>
        <begin position="80"/>
        <end position="99"/>
    </location>
</feature>
<dbReference type="GO" id="GO:0042273">
    <property type="term" value="P:ribosomal large subunit biogenesis"/>
    <property type="evidence" value="ECO:0007669"/>
    <property type="project" value="TreeGrafter"/>
</dbReference>
<dbReference type="PANTHER" id="PTHR12687">
    <property type="entry name" value="NUCLEOLAR COMPLEX 2 AND RAD4-RELATED"/>
    <property type="match status" value="1"/>
</dbReference>
<protein>
    <submittedName>
        <fullName evidence="5">Nucleolar complex protein 2</fullName>
    </submittedName>
</protein>
<gene>
    <name evidence="5" type="ORF">AKO1_009079</name>
</gene>
<dbReference type="GO" id="GO:0030690">
    <property type="term" value="C:Noc1p-Noc2p complex"/>
    <property type="evidence" value="ECO:0007669"/>
    <property type="project" value="TreeGrafter"/>
</dbReference>
<dbReference type="InterPro" id="IPR016024">
    <property type="entry name" value="ARM-type_fold"/>
</dbReference>